<dbReference type="Pfam" id="PF13568">
    <property type="entry name" value="OMP_b-brl_2"/>
    <property type="match status" value="1"/>
</dbReference>
<organism evidence="3 4">
    <name type="scientific">Prevotella lacticifex</name>
    <dbReference type="NCBI Taxonomy" id="2854755"/>
    <lineage>
        <taxon>Bacteria</taxon>
        <taxon>Pseudomonadati</taxon>
        <taxon>Bacteroidota</taxon>
        <taxon>Bacteroidia</taxon>
        <taxon>Bacteroidales</taxon>
        <taxon>Prevotellaceae</taxon>
        <taxon>Prevotella</taxon>
    </lineage>
</organism>
<feature type="signal peptide" evidence="1">
    <location>
        <begin position="1"/>
        <end position="18"/>
    </location>
</feature>
<proteinExistence type="predicted"/>
<evidence type="ECO:0000313" key="3">
    <source>
        <dbReference type="EMBL" id="GJG57887.1"/>
    </source>
</evidence>
<evidence type="ECO:0000256" key="1">
    <source>
        <dbReference type="SAM" id="SignalP"/>
    </source>
</evidence>
<feature type="chain" id="PRO_5040503275" evidence="1">
    <location>
        <begin position="19"/>
        <end position="265"/>
    </location>
</feature>
<keyword evidence="4" id="KW-1185">Reference proteome</keyword>
<dbReference type="Proteomes" id="UP000825483">
    <property type="component" value="Unassembled WGS sequence"/>
</dbReference>
<gene>
    <name evidence="3" type="ORF">PRLR5076_07380</name>
</gene>
<reference evidence="3" key="1">
    <citation type="journal article" date="2022" name="Int. J. Syst. Evol. Microbiol.">
        <title>Prevotella lacticifex sp. nov., isolated from the rumen of cows.</title>
        <authorList>
            <person name="Shinkai T."/>
            <person name="Ikeyama N."/>
            <person name="Kumagai M."/>
            <person name="Ohmori H."/>
            <person name="Sakamoto M."/>
            <person name="Ohkuma M."/>
            <person name="Mitsumori M."/>
        </authorList>
    </citation>
    <scope>NUCLEOTIDE SEQUENCE</scope>
    <source>
        <strain evidence="3">R5076</strain>
    </source>
</reference>
<dbReference type="InterPro" id="IPR025665">
    <property type="entry name" value="Beta-barrel_OMP_2"/>
</dbReference>
<comment type="caution">
    <text evidence="3">The sequence shown here is derived from an EMBL/GenBank/DDBJ whole genome shotgun (WGS) entry which is preliminary data.</text>
</comment>
<feature type="domain" description="Outer membrane protein beta-barrel" evidence="2">
    <location>
        <begin position="31"/>
        <end position="242"/>
    </location>
</feature>
<name>A0A9R1C8D6_9BACT</name>
<sequence length="265" mass="29957">MRIAGVALIMATTLPAVAQDNQSATTAVPDRDRNLTFMTSKGWEWELNAGLNIGGATPLGMPREVRKVRTYNPKLNGSLEGKATKWWGADRRWGTSVGVKFETKAMKVDADVKSYHTEIIRDADRVSGYWTGFVDIDYDETFFTVPVTVDYRINNRWKVNAGAFFSVRTDGSFSGYVKDGYLRSGNPTGEKIVYSANQRAAYEFDNDLRRTMWGVQLGGSWRAYRHFSVNGELSYSFNNIFRSGFNTVEESLHPLYFNIGFGYTF</sequence>
<dbReference type="AlphaFoldDB" id="A0A9R1C8D6"/>
<dbReference type="EMBL" id="BPUB01000001">
    <property type="protein sequence ID" value="GJG57887.1"/>
    <property type="molecule type" value="Genomic_DNA"/>
</dbReference>
<accession>A0A9R1C8D6</accession>
<evidence type="ECO:0000313" key="4">
    <source>
        <dbReference type="Proteomes" id="UP000825483"/>
    </source>
</evidence>
<protein>
    <submittedName>
        <fullName evidence="3">Membrane protein</fullName>
    </submittedName>
</protein>
<keyword evidence="1" id="KW-0732">Signal</keyword>
<evidence type="ECO:0000259" key="2">
    <source>
        <dbReference type="Pfam" id="PF13568"/>
    </source>
</evidence>